<dbReference type="SUPFAM" id="SSF55658">
    <property type="entry name" value="L9 N-domain-like"/>
    <property type="match status" value="2"/>
</dbReference>
<name>A0A6A6AA92_9PLEO</name>
<dbReference type="CDD" id="cd09280">
    <property type="entry name" value="RNase_HI_eukaryote_like"/>
    <property type="match status" value="1"/>
</dbReference>
<dbReference type="EMBL" id="ML977507">
    <property type="protein sequence ID" value="KAF2128740.1"/>
    <property type="molecule type" value="Genomic_DNA"/>
</dbReference>
<dbReference type="SUPFAM" id="SSF53098">
    <property type="entry name" value="Ribonuclease H-like"/>
    <property type="match status" value="1"/>
</dbReference>
<accession>A0A6A6AA92</accession>
<organism evidence="10 11">
    <name type="scientific">Dothidotthia symphoricarpi CBS 119687</name>
    <dbReference type="NCBI Taxonomy" id="1392245"/>
    <lineage>
        <taxon>Eukaryota</taxon>
        <taxon>Fungi</taxon>
        <taxon>Dikarya</taxon>
        <taxon>Ascomycota</taxon>
        <taxon>Pezizomycotina</taxon>
        <taxon>Dothideomycetes</taxon>
        <taxon>Pleosporomycetidae</taxon>
        <taxon>Pleosporales</taxon>
        <taxon>Dothidotthiaceae</taxon>
        <taxon>Dothidotthia</taxon>
    </lineage>
</organism>
<gene>
    <name evidence="10" type="ORF">P153DRAFT_385949</name>
</gene>
<dbReference type="AlphaFoldDB" id="A0A6A6AA92"/>
<dbReference type="RefSeq" id="XP_033523129.1">
    <property type="nucleotide sequence ID" value="XM_033670476.1"/>
</dbReference>
<dbReference type="PANTHER" id="PTHR10642">
    <property type="entry name" value="RIBONUCLEASE H1"/>
    <property type="match status" value="1"/>
</dbReference>
<evidence type="ECO:0000259" key="9">
    <source>
        <dbReference type="PROSITE" id="PS50879"/>
    </source>
</evidence>
<keyword evidence="7" id="KW-0378">Hydrolase</keyword>
<dbReference type="GO" id="GO:0004523">
    <property type="term" value="F:RNA-DNA hybrid ribonuclease activity"/>
    <property type="evidence" value="ECO:0007669"/>
    <property type="project" value="UniProtKB-EC"/>
</dbReference>
<dbReference type="Pfam" id="PF00075">
    <property type="entry name" value="RNase_H"/>
    <property type="match status" value="1"/>
</dbReference>
<dbReference type="GeneID" id="54410908"/>
<feature type="region of interest" description="Disordered" evidence="8">
    <location>
        <begin position="141"/>
        <end position="185"/>
    </location>
</feature>
<protein>
    <recommendedName>
        <fullName evidence="3">ribonuclease H</fullName>
        <ecNumber evidence="3">3.1.26.4</ecNumber>
    </recommendedName>
</protein>
<dbReference type="InterPro" id="IPR002156">
    <property type="entry name" value="RNaseH_domain"/>
</dbReference>
<dbReference type="EC" id="3.1.26.4" evidence="3"/>
<dbReference type="PROSITE" id="PS50879">
    <property type="entry name" value="RNASE_H_1"/>
    <property type="match status" value="1"/>
</dbReference>
<evidence type="ECO:0000256" key="2">
    <source>
        <dbReference type="ARBA" id="ARBA00005300"/>
    </source>
</evidence>
<evidence type="ECO:0000256" key="3">
    <source>
        <dbReference type="ARBA" id="ARBA00012180"/>
    </source>
</evidence>
<feature type="region of interest" description="Disordered" evidence="8">
    <location>
        <begin position="425"/>
        <end position="468"/>
    </location>
</feature>
<dbReference type="OrthoDB" id="407198at2759"/>
<feature type="compositionally biased region" description="Polar residues" evidence="8">
    <location>
        <begin position="165"/>
        <end position="177"/>
    </location>
</feature>
<feature type="compositionally biased region" description="Basic and acidic residues" evidence="8">
    <location>
        <begin position="150"/>
        <end position="159"/>
    </location>
</feature>
<evidence type="ECO:0000256" key="6">
    <source>
        <dbReference type="ARBA" id="ARBA00022759"/>
    </source>
</evidence>
<dbReference type="Proteomes" id="UP000799771">
    <property type="component" value="Unassembled WGS sequence"/>
</dbReference>
<dbReference type="GO" id="GO:0046872">
    <property type="term" value="F:metal ion binding"/>
    <property type="evidence" value="ECO:0007669"/>
    <property type="project" value="UniProtKB-KW"/>
</dbReference>
<keyword evidence="11" id="KW-1185">Reference proteome</keyword>
<dbReference type="InterPro" id="IPR036397">
    <property type="entry name" value="RNaseH_sf"/>
</dbReference>
<dbReference type="InterPro" id="IPR050092">
    <property type="entry name" value="RNase_H"/>
</dbReference>
<dbReference type="GO" id="GO:0003676">
    <property type="term" value="F:nucleic acid binding"/>
    <property type="evidence" value="ECO:0007669"/>
    <property type="project" value="InterPro"/>
</dbReference>
<dbReference type="Pfam" id="PF01693">
    <property type="entry name" value="Cauli_VI"/>
    <property type="match status" value="2"/>
</dbReference>
<dbReference type="InterPro" id="IPR012337">
    <property type="entry name" value="RNaseH-like_sf"/>
</dbReference>
<dbReference type="InterPro" id="IPR011320">
    <property type="entry name" value="RNase_H1_N"/>
</dbReference>
<keyword evidence="5" id="KW-0479">Metal-binding</keyword>
<reference evidence="10" key="1">
    <citation type="journal article" date="2020" name="Stud. Mycol.">
        <title>101 Dothideomycetes genomes: a test case for predicting lifestyles and emergence of pathogens.</title>
        <authorList>
            <person name="Haridas S."/>
            <person name="Albert R."/>
            <person name="Binder M."/>
            <person name="Bloem J."/>
            <person name="Labutti K."/>
            <person name="Salamov A."/>
            <person name="Andreopoulos B."/>
            <person name="Baker S."/>
            <person name="Barry K."/>
            <person name="Bills G."/>
            <person name="Bluhm B."/>
            <person name="Cannon C."/>
            <person name="Castanera R."/>
            <person name="Culley D."/>
            <person name="Daum C."/>
            <person name="Ezra D."/>
            <person name="Gonzalez J."/>
            <person name="Henrissat B."/>
            <person name="Kuo A."/>
            <person name="Liang C."/>
            <person name="Lipzen A."/>
            <person name="Lutzoni F."/>
            <person name="Magnuson J."/>
            <person name="Mondo S."/>
            <person name="Nolan M."/>
            <person name="Ohm R."/>
            <person name="Pangilinan J."/>
            <person name="Park H.-J."/>
            <person name="Ramirez L."/>
            <person name="Alfaro M."/>
            <person name="Sun H."/>
            <person name="Tritt A."/>
            <person name="Yoshinaga Y."/>
            <person name="Zwiers L.-H."/>
            <person name="Turgeon B."/>
            <person name="Goodwin S."/>
            <person name="Spatafora J."/>
            <person name="Crous P."/>
            <person name="Grigoriev I."/>
        </authorList>
    </citation>
    <scope>NUCLEOTIDE SEQUENCE</scope>
    <source>
        <strain evidence="10">CBS 119687</strain>
    </source>
</reference>
<comment type="catalytic activity">
    <reaction evidence="1">
        <text>Endonucleolytic cleavage to 5'-phosphomonoester.</text>
        <dbReference type="EC" id="3.1.26.4"/>
    </reaction>
</comment>
<feature type="domain" description="RNase H type-1" evidence="9">
    <location>
        <begin position="227"/>
        <end position="377"/>
    </location>
</feature>
<dbReference type="PANTHER" id="PTHR10642:SF26">
    <property type="entry name" value="RIBONUCLEASE H1"/>
    <property type="match status" value="1"/>
</dbReference>
<evidence type="ECO:0000256" key="1">
    <source>
        <dbReference type="ARBA" id="ARBA00000077"/>
    </source>
</evidence>
<evidence type="ECO:0000256" key="4">
    <source>
        <dbReference type="ARBA" id="ARBA00022722"/>
    </source>
</evidence>
<keyword evidence="6" id="KW-0255">Endonuclease</keyword>
<evidence type="ECO:0000256" key="8">
    <source>
        <dbReference type="SAM" id="MobiDB-lite"/>
    </source>
</evidence>
<keyword evidence="4" id="KW-0540">Nuclease</keyword>
<comment type="similarity">
    <text evidence="2">Belongs to the RNase H family.</text>
</comment>
<dbReference type="InterPro" id="IPR009027">
    <property type="entry name" value="Ribosomal_bL9/RNase_H1_N"/>
</dbReference>
<proteinExistence type="inferred from homology"/>
<evidence type="ECO:0000313" key="10">
    <source>
        <dbReference type="EMBL" id="KAF2128740.1"/>
    </source>
</evidence>
<evidence type="ECO:0000256" key="7">
    <source>
        <dbReference type="ARBA" id="ARBA00022801"/>
    </source>
</evidence>
<dbReference type="InterPro" id="IPR037056">
    <property type="entry name" value="RNase_H1_N_sf"/>
</dbReference>
<evidence type="ECO:0000256" key="5">
    <source>
        <dbReference type="ARBA" id="ARBA00022723"/>
    </source>
</evidence>
<dbReference type="GO" id="GO:0043137">
    <property type="term" value="P:DNA replication, removal of RNA primer"/>
    <property type="evidence" value="ECO:0007669"/>
    <property type="project" value="TreeGrafter"/>
</dbReference>
<dbReference type="Gene3D" id="3.40.970.10">
    <property type="entry name" value="Ribonuclease H1, N-terminal domain"/>
    <property type="match status" value="2"/>
</dbReference>
<evidence type="ECO:0000313" key="11">
    <source>
        <dbReference type="Proteomes" id="UP000799771"/>
    </source>
</evidence>
<dbReference type="FunFam" id="3.30.420.10:FF:000090">
    <property type="entry name" value="Ribonuclease H"/>
    <property type="match status" value="1"/>
</dbReference>
<dbReference type="Gene3D" id="3.30.420.10">
    <property type="entry name" value="Ribonuclease H-like superfamily/Ribonuclease H"/>
    <property type="match status" value="1"/>
</dbReference>
<sequence length="482" mass="52532">MSTPSDTSSAKRKRGSTKFYAVKAGRIPGIYHSWEDCKRQVEGTRSVYKSFSTLAEANAFINGNPSATSSSKAQNGKPGKFYAVASGVVPGIYTDWPTAQAQVETRGAKYKSFATRQEAQTWFDANKRDWSVPISMRGDLSETSSLATGKGRETVELSPKKQKKNNGSAAPTLTNGHINFDPGYGPLPADAEDGFDTTLKLDLDSGAIRLKTEAESIATKTQPTGDFTGPIKVFTDGSSIGNGKAGAVAGVGVYFGPNDSRNVSEALRGTKQTNQRAELVAVARALDHVPIDRDVLIHTDSRYSISCLTEWFVKWETNGWKSANGKDVDNKDLVEPILARIREREMSKAKTQFQWVKGHANHPGNVAADRLAVTGSRNSTSYLRSAEEFSVTLRTPTGSRKSTDKERKVVEDEAANDELFDLYETDQSMNPFELPSQAATKNDRKETTQTNGATGGQQKGNDETDLDFVDSPAGFLFQTLHR</sequence>